<dbReference type="InterPro" id="IPR036249">
    <property type="entry name" value="Thioredoxin-like_sf"/>
</dbReference>
<comment type="caution">
    <text evidence="3">The sequence shown here is derived from an EMBL/GenBank/DDBJ whole genome shotgun (WGS) entry which is preliminary data.</text>
</comment>
<dbReference type="PROSITE" id="PS51352">
    <property type="entry name" value="THIOREDOXIN_2"/>
    <property type="match status" value="1"/>
</dbReference>
<dbReference type="PANTHER" id="PTHR46472:SF1">
    <property type="entry name" value="NUCLEOREDOXIN"/>
    <property type="match status" value="1"/>
</dbReference>
<dbReference type="RefSeq" id="WP_379709360.1">
    <property type="nucleotide sequence ID" value="NZ_JBHTBS010000001.1"/>
</dbReference>
<sequence length="227" mass="25306">MKTTILLCSLALGGFAMAEFETWTSSDGRSAELELKNVTEIDGEKTGEFKMRNGRSVKIAASGLTEADAKRLNEWKSPEEIAAAEAGPQSVFDEIFDGNLVRLSGKSLKKVADAPKPEKLYVFYYTASWCVPCQQFTPSLVEFYNKHKNDNFEIVLITSDSDEDAMEGYAVSKEMPWPQLKLKKAEDFKKEFKHGVTGIPSVIVCKLDGTKLGNYRDLNALEKLVNE</sequence>
<accession>A0ABW2L5G8</accession>
<evidence type="ECO:0000313" key="4">
    <source>
        <dbReference type="Proteomes" id="UP001596472"/>
    </source>
</evidence>
<reference evidence="4" key="1">
    <citation type="journal article" date="2019" name="Int. J. Syst. Evol. Microbiol.">
        <title>The Global Catalogue of Microorganisms (GCM) 10K type strain sequencing project: providing services to taxonomists for standard genome sequencing and annotation.</title>
        <authorList>
            <consortium name="The Broad Institute Genomics Platform"/>
            <consortium name="The Broad Institute Genome Sequencing Center for Infectious Disease"/>
            <person name="Wu L."/>
            <person name="Ma J."/>
        </authorList>
    </citation>
    <scope>NUCLEOTIDE SEQUENCE [LARGE SCALE GENOMIC DNA]</scope>
    <source>
        <strain evidence="4">CGMCC 4.1467</strain>
    </source>
</reference>
<feature type="signal peptide" evidence="1">
    <location>
        <begin position="1"/>
        <end position="18"/>
    </location>
</feature>
<dbReference type="Pfam" id="PF13905">
    <property type="entry name" value="Thioredoxin_8"/>
    <property type="match status" value="1"/>
</dbReference>
<dbReference type="InterPro" id="IPR013766">
    <property type="entry name" value="Thioredoxin_domain"/>
</dbReference>
<organism evidence="3 4">
    <name type="scientific">Haloferula chungangensis</name>
    <dbReference type="NCBI Taxonomy" id="1048331"/>
    <lineage>
        <taxon>Bacteria</taxon>
        <taxon>Pseudomonadati</taxon>
        <taxon>Verrucomicrobiota</taxon>
        <taxon>Verrucomicrobiia</taxon>
        <taxon>Verrucomicrobiales</taxon>
        <taxon>Verrucomicrobiaceae</taxon>
        <taxon>Haloferula</taxon>
    </lineage>
</organism>
<evidence type="ECO:0000313" key="3">
    <source>
        <dbReference type="EMBL" id="MFC7336336.1"/>
    </source>
</evidence>
<gene>
    <name evidence="3" type="ORF">ACFQY0_04035</name>
</gene>
<dbReference type="InterPro" id="IPR012336">
    <property type="entry name" value="Thioredoxin-like_fold"/>
</dbReference>
<keyword evidence="4" id="KW-1185">Reference proteome</keyword>
<dbReference type="SUPFAM" id="SSF52833">
    <property type="entry name" value="Thioredoxin-like"/>
    <property type="match status" value="1"/>
</dbReference>
<dbReference type="Proteomes" id="UP001596472">
    <property type="component" value="Unassembled WGS sequence"/>
</dbReference>
<keyword evidence="1" id="KW-0732">Signal</keyword>
<proteinExistence type="predicted"/>
<dbReference type="EMBL" id="JBHTBS010000001">
    <property type="protein sequence ID" value="MFC7336336.1"/>
    <property type="molecule type" value="Genomic_DNA"/>
</dbReference>
<evidence type="ECO:0000259" key="2">
    <source>
        <dbReference type="PROSITE" id="PS51352"/>
    </source>
</evidence>
<feature type="chain" id="PRO_5046950930" evidence="1">
    <location>
        <begin position="19"/>
        <end position="227"/>
    </location>
</feature>
<dbReference type="PANTHER" id="PTHR46472">
    <property type="entry name" value="NUCLEOREDOXIN"/>
    <property type="match status" value="1"/>
</dbReference>
<evidence type="ECO:0000256" key="1">
    <source>
        <dbReference type="SAM" id="SignalP"/>
    </source>
</evidence>
<protein>
    <submittedName>
        <fullName evidence="3">Thioredoxin-like domain-containing protein</fullName>
    </submittedName>
</protein>
<feature type="domain" description="Thioredoxin" evidence="2">
    <location>
        <begin position="81"/>
        <end position="227"/>
    </location>
</feature>
<name>A0ABW2L5G8_9BACT</name>
<dbReference type="Gene3D" id="3.40.30.10">
    <property type="entry name" value="Glutaredoxin"/>
    <property type="match status" value="1"/>
</dbReference>